<keyword evidence="2" id="KW-0732">Signal</keyword>
<comment type="caution">
    <text evidence="4">The sequence shown here is derived from an EMBL/GenBank/DDBJ whole genome shotgun (WGS) entry which is preliminary data.</text>
</comment>
<dbReference type="EMBL" id="JAMQGM010000027">
    <property type="protein sequence ID" value="MCM2578233.1"/>
    <property type="molecule type" value="Genomic_DNA"/>
</dbReference>
<protein>
    <submittedName>
        <fullName evidence="4">DUF3344 domain-containing protein</fullName>
    </submittedName>
</protein>
<dbReference type="Pfam" id="PF11824">
    <property type="entry name" value="DUF3344"/>
    <property type="match status" value="1"/>
</dbReference>
<dbReference type="RefSeq" id="WP_251414409.1">
    <property type="nucleotide sequence ID" value="NZ_JAMQGM010000027.1"/>
</dbReference>
<evidence type="ECO:0000313" key="5">
    <source>
        <dbReference type="Proteomes" id="UP001167160"/>
    </source>
</evidence>
<evidence type="ECO:0000256" key="1">
    <source>
        <dbReference type="SAM" id="MobiDB-lite"/>
    </source>
</evidence>
<keyword evidence="5" id="KW-1185">Reference proteome</keyword>
<evidence type="ECO:0000256" key="2">
    <source>
        <dbReference type="SAM" id="SignalP"/>
    </source>
</evidence>
<dbReference type="Proteomes" id="UP001167160">
    <property type="component" value="Unassembled WGS sequence"/>
</dbReference>
<accession>A0ABT0X6T3</accession>
<dbReference type="InterPro" id="IPR021779">
    <property type="entry name" value="DUF3344"/>
</dbReference>
<feature type="chain" id="PRO_5045326495" evidence="2">
    <location>
        <begin position="30"/>
        <end position="392"/>
    </location>
</feature>
<proteinExistence type="predicted"/>
<sequence>MRVSLGRKSRGALCAVSSLVAVLALPQYVAVPDEREALQAAAPPGEAAVRDDSARTTGDAGKGEAKRIPFTQRFRAVQHGGIARAANSVATCESEKRQAKVSCSQAQSGGTGANGDYEMTYVDVDDDPNTYNSSRADLHLPENATVTYARLYWGGNLRVGEQKPEKDNGRVLFAEPGGSYKEVLADTTVGHRTTGSTDSYAASADVTGIVRDSRNGAYTVGQLNVAKGHSPAGAWGGWTLVVAYAHREAPLRELAIWDGFDSVTSPRSGRSVGIGGLDVPAGSNGSLGVVAYDGDRGPGGESLSAAMGKASPVALSDGANPAGDPMNSTISDHGRIEERREPAFRNTLGFDSDIFDLRRALTKGGRKMTVRFNAEGDGYHLGALFLQTDARR</sequence>
<feature type="domain" description="DUF3344" evidence="3">
    <location>
        <begin position="120"/>
        <end position="265"/>
    </location>
</feature>
<evidence type="ECO:0000259" key="3">
    <source>
        <dbReference type="Pfam" id="PF11824"/>
    </source>
</evidence>
<gene>
    <name evidence="4" type="ORF">M1E25_12850</name>
</gene>
<reference evidence="4" key="1">
    <citation type="journal article" date="2023" name="Int. J. Syst. Evol. Microbiol.">
        <title>Streptomyces meridianus sp. nov. isolated from brackish water of the Tagus estuary in Alcochete, Portugal.</title>
        <authorList>
            <person name="Santos J.D.N."/>
            <person name="Klimek D."/>
            <person name="Calusinska M."/>
            <person name="Lobo Da Cunha A."/>
            <person name="Catita J."/>
            <person name="Goncalves H."/>
            <person name="Gonzalez I."/>
            <person name="Reyes F."/>
            <person name="Lage O.M."/>
        </authorList>
    </citation>
    <scope>NUCLEOTIDE SEQUENCE</scope>
    <source>
        <strain evidence="4">MTZ3.1</strain>
    </source>
</reference>
<feature type="signal peptide" evidence="2">
    <location>
        <begin position="1"/>
        <end position="29"/>
    </location>
</feature>
<evidence type="ECO:0000313" key="4">
    <source>
        <dbReference type="EMBL" id="MCM2578233.1"/>
    </source>
</evidence>
<feature type="region of interest" description="Disordered" evidence="1">
    <location>
        <begin position="39"/>
        <end position="64"/>
    </location>
</feature>
<name>A0ABT0X6T3_9ACTN</name>
<organism evidence="4 5">
    <name type="scientific">Streptomyces meridianus</name>
    <dbReference type="NCBI Taxonomy" id="2938945"/>
    <lineage>
        <taxon>Bacteria</taxon>
        <taxon>Bacillati</taxon>
        <taxon>Actinomycetota</taxon>
        <taxon>Actinomycetes</taxon>
        <taxon>Kitasatosporales</taxon>
        <taxon>Streptomycetaceae</taxon>
        <taxon>Streptomyces</taxon>
    </lineage>
</organism>